<evidence type="ECO:0000256" key="5">
    <source>
        <dbReference type="ARBA" id="ARBA00023118"/>
    </source>
</evidence>
<evidence type="ECO:0000313" key="8">
    <source>
        <dbReference type="Proteomes" id="UP000289555"/>
    </source>
</evidence>
<gene>
    <name evidence="7" type="ORF">HORIV_61810</name>
</gene>
<evidence type="ECO:0000256" key="2">
    <source>
        <dbReference type="ARBA" id="ARBA00022801"/>
    </source>
</evidence>
<evidence type="ECO:0000313" key="7">
    <source>
        <dbReference type="EMBL" id="BBI53760.1"/>
    </source>
</evidence>
<keyword evidence="8" id="KW-1185">Reference proteome</keyword>
<keyword evidence="2" id="KW-0378">Hydrolase</keyword>
<keyword evidence="3" id="KW-0347">Helicase</keyword>
<evidence type="ECO:0000256" key="4">
    <source>
        <dbReference type="ARBA" id="ARBA00022840"/>
    </source>
</evidence>
<reference evidence="8" key="1">
    <citation type="journal article" date="2019" name="Microbiol. Resour. Announc.">
        <title>Complete Genome Sequence of Halomonas olivaria, a Moderately Halophilic Bacterium Isolated from Olive Processing Effluents, Obtained by Nanopore Sequencing.</title>
        <authorList>
            <person name="Nagata S."/>
            <person name="Ii K.M."/>
            <person name="Tsukimi T."/>
            <person name="Miura M.C."/>
            <person name="Galipon J."/>
            <person name="Arakawa K."/>
        </authorList>
    </citation>
    <scope>NUCLEOTIDE SEQUENCE [LARGE SCALE GENOMIC DNA]</scope>
    <source>
        <strain evidence="8">TYRC17</strain>
    </source>
</reference>
<dbReference type="Proteomes" id="UP000289555">
    <property type="component" value="Chromosome"/>
</dbReference>
<accession>A0ABM7GSS9</accession>
<keyword evidence="1" id="KW-0547">Nucleotide-binding</keyword>
<dbReference type="Gene3D" id="3.40.50.300">
    <property type="entry name" value="P-loop containing nucleotide triphosphate hydrolases"/>
    <property type="match status" value="1"/>
</dbReference>
<dbReference type="InterPro" id="IPR054712">
    <property type="entry name" value="Cas3-like_dom"/>
</dbReference>
<evidence type="ECO:0000259" key="6">
    <source>
        <dbReference type="Pfam" id="PF22590"/>
    </source>
</evidence>
<organism evidence="7 8">
    <name type="scientific">Vreelandella olivaria</name>
    <dbReference type="NCBI Taxonomy" id="390919"/>
    <lineage>
        <taxon>Bacteria</taxon>
        <taxon>Pseudomonadati</taxon>
        <taxon>Pseudomonadota</taxon>
        <taxon>Gammaproteobacteria</taxon>
        <taxon>Oceanospirillales</taxon>
        <taxon>Halomonadaceae</taxon>
        <taxon>Vreelandella</taxon>
    </lineage>
</organism>
<sequence>MEAEASPLETHDYPLLTHCGKREANEYSVETRPAVERSVAIEWLEREDEAIERVLAAVKADECVVWVRNTVDDAIRAFQQLRERHPEPARCLLFHARFAMVDRQRIESEVIRRFGKTSTPNLGEAR</sequence>
<dbReference type="Pfam" id="PF22590">
    <property type="entry name" value="Cas3-like_C_2"/>
    <property type="match status" value="1"/>
</dbReference>
<proteinExistence type="predicted"/>
<feature type="domain" description="CRISPR-associated nuclease/helicase Cas3" evidence="6">
    <location>
        <begin position="61"/>
        <end position="118"/>
    </location>
</feature>
<keyword evidence="4" id="KW-0067">ATP-binding</keyword>
<dbReference type="InterPro" id="IPR027417">
    <property type="entry name" value="P-loop_NTPase"/>
</dbReference>
<name>A0ABM7GSS9_9GAMM</name>
<evidence type="ECO:0000256" key="1">
    <source>
        <dbReference type="ARBA" id="ARBA00022741"/>
    </source>
</evidence>
<keyword evidence="5" id="KW-0051">Antiviral defense</keyword>
<dbReference type="EMBL" id="AP019416">
    <property type="protein sequence ID" value="BBI53760.1"/>
    <property type="molecule type" value="Genomic_DNA"/>
</dbReference>
<evidence type="ECO:0000256" key="3">
    <source>
        <dbReference type="ARBA" id="ARBA00022806"/>
    </source>
</evidence>
<protein>
    <recommendedName>
        <fullName evidence="6">CRISPR-associated nuclease/helicase Cas3 domain-containing protein</fullName>
    </recommendedName>
</protein>